<reference evidence="4 5" key="1">
    <citation type="submission" date="2020-04" db="EMBL/GenBank/DDBJ databases">
        <title>Chromosome-level genome assembly of a cyprinid fish Onychostoma macrolepis by integration of Nanopore Sequencing, Bionano and Hi-C technology.</title>
        <authorList>
            <person name="Wang D."/>
        </authorList>
    </citation>
    <scope>NUCLEOTIDE SEQUENCE [LARGE SCALE GENOMIC DNA]</scope>
    <source>
        <strain evidence="4">SWU-2019</strain>
        <tissue evidence="4">Muscle</tissue>
    </source>
</reference>
<sequence>MKLLVFLLLPYLSLSEVVPKFGQCMQFFLNDDPPQYTPSRSTPPNADEHICQCLWDDSDNKIYLYATLYSKTWKIPIYSAYVFGSPNIGRCDVWYIEPQLDIKVEDPCMRPKGYNRNIGQNQAVNKDYDKSGYDRGHLYPVQHTNNHLSMLATSTLTNAAPQDPEFNQKAWKVHEKAVTDDLKSCDKAFVVTGVVPDTNKKINGRVTVSKYYWRATCCQKGLAFRGNGYYGPDNNGRVQSLSIRDLQKQLIKDYKINYFIIFPSLPIPAGHKRPISDCN</sequence>
<evidence type="ECO:0008006" key="6">
    <source>
        <dbReference type="Google" id="ProtNLM"/>
    </source>
</evidence>
<accession>A0A7J6D7G3</accession>
<gene>
    <name evidence="4" type="ORF">G5714_002705</name>
</gene>
<comment type="caution">
    <text evidence="4">The sequence shown here is derived from an EMBL/GenBank/DDBJ whole genome shotgun (WGS) entry which is preliminary data.</text>
</comment>
<feature type="domain" description="DNA/RNA non-specific endonuclease/pyrophosphatase/phosphodiesterase" evidence="3">
    <location>
        <begin position="61"/>
        <end position="265"/>
    </location>
</feature>
<dbReference type="GO" id="GO:0003676">
    <property type="term" value="F:nucleic acid binding"/>
    <property type="evidence" value="ECO:0007669"/>
    <property type="project" value="InterPro"/>
</dbReference>
<dbReference type="PANTHER" id="PTHR21472">
    <property type="entry name" value="ENDONUCLEASE DOMAIN-CONTAINING 1 PROTEIN ENDOD1"/>
    <property type="match status" value="1"/>
</dbReference>
<feature type="chain" id="PRO_5029565210" description="Endonuclease domain-containing 1 protein" evidence="1">
    <location>
        <begin position="16"/>
        <end position="279"/>
    </location>
</feature>
<evidence type="ECO:0000313" key="4">
    <source>
        <dbReference type="EMBL" id="KAF4115216.1"/>
    </source>
</evidence>
<dbReference type="Gene3D" id="3.40.570.10">
    <property type="entry name" value="Extracellular Endonuclease, subunit A"/>
    <property type="match status" value="1"/>
</dbReference>
<dbReference type="Proteomes" id="UP000579812">
    <property type="component" value="Unassembled WGS sequence"/>
</dbReference>
<evidence type="ECO:0000313" key="5">
    <source>
        <dbReference type="Proteomes" id="UP000579812"/>
    </source>
</evidence>
<proteinExistence type="predicted"/>
<feature type="domain" description="ENPP1-3/EXOG-like endonuclease/phosphodiesterase" evidence="2">
    <location>
        <begin position="62"/>
        <end position="265"/>
    </location>
</feature>
<evidence type="ECO:0000256" key="1">
    <source>
        <dbReference type="SAM" id="SignalP"/>
    </source>
</evidence>
<dbReference type="SMART" id="SM00892">
    <property type="entry name" value="Endonuclease_NS"/>
    <property type="match status" value="1"/>
</dbReference>
<dbReference type="InterPro" id="IPR001604">
    <property type="entry name" value="Endo_G_ENPP1-like_dom"/>
</dbReference>
<dbReference type="InterPro" id="IPR039015">
    <property type="entry name" value="ENDOD1"/>
</dbReference>
<dbReference type="InterPro" id="IPR020821">
    <property type="entry name" value="ENPP1-3/EXOG-like_nuc-like"/>
</dbReference>
<keyword evidence="5" id="KW-1185">Reference proteome</keyword>
<dbReference type="InterPro" id="IPR044929">
    <property type="entry name" value="DNA/RNA_non-sp_Endonuclease_sf"/>
</dbReference>
<dbReference type="SUPFAM" id="SSF54060">
    <property type="entry name" value="His-Me finger endonucleases"/>
    <property type="match status" value="1"/>
</dbReference>
<dbReference type="PANTHER" id="PTHR21472:SF30">
    <property type="entry name" value="ENDONUCLEASE DOMAIN-CONTAINING 1 PROTEIN-RELATED"/>
    <property type="match status" value="1"/>
</dbReference>
<name>A0A7J6D7G3_9TELE</name>
<dbReference type="OrthoDB" id="69221at2759"/>
<keyword evidence="1" id="KW-0732">Signal</keyword>
<dbReference type="Pfam" id="PF01223">
    <property type="entry name" value="Endonuclease_NS"/>
    <property type="match status" value="1"/>
</dbReference>
<dbReference type="EMBL" id="JAAMOB010000003">
    <property type="protein sequence ID" value="KAF4115216.1"/>
    <property type="molecule type" value="Genomic_DNA"/>
</dbReference>
<protein>
    <recommendedName>
        <fullName evidence="6">Endonuclease domain-containing 1 protein</fullName>
    </recommendedName>
</protein>
<feature type="signal peptide" evidence="1">
    <location>
        <begin position="1"/>
        <end position="15"/>
    </location>
</feature>
<dbReference type="GO" id="GO:0016787">
    <property type="term" value="F:hydrolase activity"/>
    <property type="evidence" value="ECO:0007669"/>
    <property type="project" value="InterPro"/>
</dbReference>
<organism evidence="4 5">
    <name type="scientific">Onychostoma macrolepis</name>
    <dbReference type="NCBI Taxonomy" id="369639"/>
    <lineage>
        <taxon>Eukaryota</taxon>
        <taxon>Metazoa</taxon>
        <taxon>Chordata</taxon>
        <taxon>Craniata</taxon>
        <taxon>Vertebrata</taxon>
        <taxon>Euteleostomi</taxon>
        <taxon>Actinopterygii</taxon>
        <taxon>Neopterygii</taxon>
        <taxon>Teleostei</taxon>
        <taxon>Ostariophysi</taxon>
        <taxon>Cypriniformes</taxon>
        <taxon>Cyprinidae</taxon>
        <taxon>Acrossocheilinae</taxon>
        <taxon>Onychostoma</taxon>
    </lineage>
</organism>
<dbReference type="InterPro" id="IPR044925">
    <property type="entry name" value="His-Me_finger_sf"/>
</dbReference>
<dbReference type="AlphaFoldDB" id="A0A7J6D7G3"/>
<dbReference type="GO" id="GO:0046872">
    <property type="term" value="F:metal ion binding"/>
    <property type="evidence" value="ECO:0007669"/>
    <property type="project" value="InterPro"/>
</dbReference>
<dbReference type="SMART" id="SM00477">
    <property type="entry name" value="NUC"/>
    <property type="match status" value="1"/>
</dbReference>
<evidence type="ECO:0000259" key="3">
    <source>
        <dbReference type="SMART" id="SM00892"/>
    </source>
</evidence>
<evidence type="ECO:0000259" key="2">
    <source>
        <dbReference type="SMART" id="SM00477"/>
    </source>
</evidence>